<evidence type="ECO:0000313" key="5">
    <source>
        <dbReference type="EMBL" id="PZQ45644.1"/>
    </source>
</evidence>
<evidence type="ECO:0000256" key="1">
    <source>
        <dbReference type="ARBA" id="ARBA00008061"/>
    </source>
</evidence>
<dbReference type="GO" id="GO:0009313">
    <property type="term" value="P:oligosaccharide catabolic process"/>
    <property type="evidence" value="ECO:0007669"/>
    <property type="project" value="TreeGrafter"/>
</dbReference>
<dbReference type="PANTHER" id="PTHR10357:SF179">
    <property type="entry name" value="NEUTRAL AND BASIC AMINO ACID TRANSPORT PROTEIN RBAT"/>
    <property type="match status" value="1"/>
</dbReference>
<dbReference type="SMART" id="SM00642">
    <property type="entry name" value="Aamy"/>
    <property type="match status" value="1"/>
</dbReference>
<comment type="similarity">
    <text evidence="1">Belongs to the glycosyl hydrolase 13 family.</text>
</comment>
<dbReference type="FunFam" id="3.90.400.10:FF:000002">
    <property type="entry name" value="Sucrose isomerase"/>
    <property type="match status" value="1"/>
</dbReference>
<evidence type="ECO:0000313" key="6">
    <source>
        <dbReference type="Proteomes" id="UP000249417"/>
    </source>
</evidence>
<dbReference type="Proteomes" id="UP000249417">
    <property type="component" value="Unassembled WGS sequence"/>
</dbReference>
<feature type="domain" description="Glycosyl hydrolase family 13 catalytic" evidence="4">
    <location>
        <begin position="15"/>
        <end position="408"/>
    </location>
</feature>
<dbReference type="InterPro" id="IPR017853">
    <property type="entry name" value="GH"/>
</dbReference>
<evidence type="ECO:0000259" key="4">
    <source>
        <dbReference type="SMART" id="SM00642"/>
    </source>
</evidence>
<dbReference type="Pfam" id="PF00128">
    <property type="entry name" value="Alpha-amylase"/>
    <property type="match status" value="1"/>
</dbReference>
<evidence type="ECO:0000256" key="2">
    <source>
        <dbReference type="ARBA" id="ARBA00022801"/>
    </source>
</evidence>
<dbReference type="InterPro" id="IPR045857">
    <property type="entry name" value="O16G_dom_2"/>
</dbReference>
<accession>A0A2W5MXW2</accession>
<dbReference type="PANTHER" id="PTHR10357">
    <property type="entry name" value="ALPHA-AMYLASE FAMILY MEMBER"/>
    <property type="match status" value="1"/>
</dbReference>
<proteinExistence type="inferred from homology"/>
<reference evidence="5 6" key="1">
    <citation type="submission" date="2017-08" db="EMBL/GenBank/DDBJ databases">
        <title>Infants hospitalized years apart are colonized by the same room-sourced microbial strains.</title>
        <authorList>
            <person name="Brooks B."/>
            <person name="Olm M.R."/>
            <person name="Firek B.A."/>
            <person name="Baker R."/>
            <person name="Thomas B.C."/>
            <person name="Morowitz M.J."/>
            <person name="Banfield J.F."/>
        </authorList>
    </citation>
    <scope>NUCLEOTIDE SEQUENCE [LARGE SCALE GENOMIC DNA]</scope>
    <source>
        <strain evidence="5">S2_005_002_R2_29</strain>
    </source>
</reference>
<dbReference type="InterPro" id="IPR013780">
    <property type="entry name" value="Glyco_hydro_b"/>
</dbReference>
<evidence type="ECO:0000256" key="3">
    <source>
        <dbReference type="ARBA" id="ARBA00023295"/>
    </source>
</evidence>
<dbReference type="CDD" id="cd11330">
    <property type="entry name" value="AmyAc_OligoGlu"/>
    <property type="match status" value="1"/>
</dbReference>
<dbReference type="GO" id="GO:0004556">
    <property type="term" value="F:alpha-amylase activity"/>
    <property type="evidence" value="ECO:0007669"/>
    <property type="project" value="TreeGrafter"/>
</dbReference>
<comment type="caution">
    <text evidence="5">The sequence shown here is derived from an EMBL/GenBank/DDBJ whole genome shotgun (WGS) entry which is preliminary data.</text>
</comment>
<sequence>MAISKDWWRGAVMYQIYPRSFKDTNGDGVGDLKGITEKLEYVAGLGVDGIWISPFKKSPMKDFGYDVSDYCDIDPLFGTMDDFRALLKKAHSLNLKILVDMIFSHTSNEHPWFQESHKSRDNPKADWYVWADPKEDGNPPNNWVSVFGGSAWQYDSWRGQYYLHNFLTEQPDLNFHNPDVQKAILDVAKFWLDLGVDGLRLDVINFCFHDKELRDNPAKSKEDNPLATQLTFPDPYSMQKHVYDKSRPENLEFIKKLRALTNQYPGVMTLGEIGDDHPVERAIEYVSGSDKLNTCYGFALVTAKAKSASAIRTAIEEFESKGKDIAWPSWAFSNHDTIRAVSRWAGDYDQDPRIAKMLIALLTSLRGTAFVYQGEELGLPETKLAFEDIKDPWGKYLYPKWQGRDGCRTPMPWGSVGLNFGFGEGQPWLPMNKDHGSLAADVQTADPQSTLSFVKVFLKWRKGQEALVMGDIVFFETGTDEVLGFRRSLEGQTFVCLFNFADASRTISSSEVGKNEPSFLWDGLTGDVRDGQVTLPPFGFVIS</sequence>
<dbReference type="SUPFAM" id="SSF51011">
    <property type="entry name" value="Glycosyl hydrolase domain"/>
    <property type="match status" value="1"/>
</dbReference>
<dbReference type="InterPro" id="IPR006047">
    <property type="entry name" value="GH13_cat_dom"/>
</dbReference>
<dbReference type="Gene3D" id="3.20.20.80">
    <property type="entry name" value="Glycosidases"/>
    <property type="match status" value="1"/>
</dbReference>
<dbReference type="Gene3D" id="2.60.40.1180">
    <property type="entry name" value="Golgi alpha-mannosidase II"/>
    <property type="match status" value="1"/>
</dbReference>
<organism evidence="5 6">
    <name type="scientific">Micavibrio aeruginosavorus</name>
    <dbReference type="NCBI Taxonomy" id="349221"/>
    <lineage>
        <taxon>Bacteria</taxon>
        <taxon>Pseudomonadati</taxon>
        <taxon>Bdellovibrionota</taxon>
        <taxon>Bdellovibrionia</taxon>
        <taxon>Bdellovibrionales</taxon>
        <taxon>Pseudobdellovibrionaceae</taxon>
        <taxon>Micavibrio</taxon>
    </lineage>
</organism>
<dbReference type="AlphaFoldDB" id="A0A2W5MXW2"/>
<name>A0A2W5MXW2_9BACT</name>
<protein>
    <submittedName>
        <fullName evidence="5">Alpha-glucosidase</fullName>
    </submittedName>
</protein>
<keyword evidence="3" id="KW-0326">Glycosidase</keyword>
<keyword evidence="2" id="KW-0378">Hydrolase</keyword>
<dbReference type="Gene3D" id="3.90.400.10">
    <property type="entry name" value="Oligo-1,6-glucosidase, Domain 2"/>
    <property type="match status" value="1"/>
</dbReference>
<dbReference type="EMBL" id="QFQB01000042">
    <property type="protein sequence ID" value="PZQ45644.1"/>
    <property type="molecule type" value="Genomic_DNA"/>
</dbReference>
<dbReference type="SUPFAM" id="SSF51445">
    <property type="entry name" value="(Trans)glycosidases"/>
    <property type="match status" value="1"/>
</dbReference>
<gene>
    <name evidence="5" type="ORF">DI551_06750</name>
</gene>